<evidence type="ECO:0000313" key="1">
    <source>
        <dbReference type="EMBL" id="SDX27165.1"/>
    </source>
</evidence>
<keyword evidence="2" id="KW-1185">Reference proteome</keyword>
<comment type="caution">
    <text evidence="1">The sequence shown here is derived from an EMBL/GenBank/DDBJ whole genome shotgun (WGS) entry which is preliminary data.</text>
</comment>
<dbReference type="AlphaFoldDB" id="A0A8X8IE60"/>
<dbReference type="Proteomes" id="UP000198711">
    <property type="component" value="Unassembled WGS sequence"/>
</dbReference>
<protein>
    <submittedName>
        <fullName evidence="1">Uncharacterized protein</fullName>
    </submittedName>
</protein>
<reference evidence="1 2" key="1">
    <citation type="submission" date="2016-10" db="EMBL/GenBank/DDBJ databases">
        <authorList>
            <person name="Varghese N."/>
            <person name="Submissions S."/>
        </authorList>
    </citation>
    <scope>NUCLEOTIDE SEQUENCE [LARGE SCALE GENOMIC DNA]</scope>
    <source>
        <strain evidence="1 2">DSM 25353</strain>
    </source>
</reference>
<accession>A0A8X8IE60</accession>
<gene>
    <name evidence="1" type="ORF">SAMN05444410_11247</name>
</gene>
<dbReference type="EMBL" id="FNNO01000012">
    <property type="protein sequence ID" value="SDX27165.1"/>
    <property type="molecule type" value="Genomic_DNA"/>
</dbReference>
<sequence length="36" mass="3952">MKRGIGNAIVDAVILGPNIGGVGFDFKKLIDYFRKK</sequence>
<name>A0A8X8IE60_9BACT</name>
<proteinExistence type="predicted"/>
<organism evidence="1 2">
    <name type="scientific">Hydrobacter penzbergensis</name>
    <dbReference type="NCBI Taxonomy" id="1235997"/>
    <lineage>
        <taxon>Bacteria</taxon>
        <taxon>Pseudomonadati</taxon>
        <taxon>Bacteroidota</taxon>
        <taxon>Chitinophagia</taxon>
        <taxon>Chitinophagales</taxon>
        <taxon>Chitinophagaceae</taxon>
        <taxon>Hydrobacter</taxon>
    </lineage>
</organism>
<evidence type="ECO:0000313" key="2">
    <source>
        <dbReference type="Proteomes" id="UP000198711"/>
    </source>
</evidence>